<dbReference type="EMBL" id="JACVHF010000015">
    <property type="protein sequence ID" value="MBC9785500.1"/>
    <property type="molecule type" value="Genomic_DNA"/>
</dbReference>
<keyword evidence="2" id="KW-1185">Reference proteome</keyword>
<accession>A0ABR7T6C1</accession>
<dbReference type="Proteomes" id="UP000617402">
    <property type="component" value="Unassembled WGS sequence"/>
</dbReference>
<evidence type="ECO:0000313" key="1">
    <source>
        <dbReference type="EMBL" id="MBC9785500.1"/>
    </source>
</evidence>
<dbReference type="RefSeq" id="WP_188040957.1">
    <property type="nucleotide sequence ID" value="NZ_JACVHF010000015.1"/>
</dbReference>
<organism evidence="1 2">
    <name type="scientific">Heliobacterium chlorum</name>
    <dbReference type="NCBI Taxonomy" id="2698"/>
    <lineage>
        <taxon>Bacteria</taxon>
        <taxon>Bacillati</taxon>
        <taxon>Bacillota</taxon>
        <taxon>Clostridia</taxon>
        <taxon>Eubacteriales</taxon>
        <taxon>Heliobacteriaceae</taxon>
        <taxon>Heliobacterium</taxon>
    </lineage>
</organism>
<evidence type="ECO:0000313" key="2">
    <source>
        <dbReference type="Proteomes" id="UP000617402"/>
    </source>
</evidence>
<reference evidence="1 2" key="1">
    <citation type="submission" date="2020-07" db="EMBL/GenBank/DDBJ databases">
        <title>Draft whole-genome sequence of Heliobacterium chlorum DSM 3682, type strain.</title>
        <authorList>
            <person name="Kyndt J.A."/>
            <person name="Meyer T.E."/>
            <person name="Imhoff J.F."/>
        </authorList>
    </citation>
    <scope>NUCLEOTIDE SEQUENCE [LARGE SCALE GENOMIC DNA]</scope>
    <source>
        <strain evidence="1 2">DSM 3682</strain>
    </source>
</reference>
<comment type="caution">
    <text evidence="1">The sequence shown here is derived from an EMBL/GenBank/DDBJ whole genome shotgun (WGS) entry which is preliminary data.</text>
</comment>
<dbReference type="SUPFAM" id="SSF69279">
    <property type="entry name" value="Phage tail proteins"/>
    <property type="match status" value="1"/>
</dbReference>
<protein>
    <submittedName>
        <fullName evidence="1">Uncharacterized protein</fullName>
    </submittedName>
</protein>
<gene>
    <name evidence="1" type="ORF">H1S01_13410</name>
</gene>
<proteinExistence type="predicted"/>
<name>A0ABR7T6C1_HELCL</name>
<sequence>MVIAEQILVAGVNRIHDVLLEDLTIEQVLTHMVDTCSFCIKNQPPSEGDEVIIEVDGTRFFGGIVDSVRLKRSTGTLNIWQVDCQDYTYQLNRRLVVETYENKTTDWIVKDILLKYGQEIFTSTNVKPGAPTVEYICFDYTPPSECLKKLADYCGWEWYVDYYRDLWFFDPAADNQQAPVTITSDTEVRNLAHRLDTQGLRNRVYIKGGTMLSDPFTYELKADGNARIWTLPHKPHNLSLAITGSPVTVGIENVTEEAAVAYLMNYQDKYVKASTQTATPADGATLTFIYQYDINVISMVDDFESQAAIASVQGGDGVYEHVIHDTSLTTIEAAEAAGMADLRNNANPRIRGSFETEIPGWVPGQLLTIDLPNRGIQNSFLVQKVSISPLTPTVWTYKVEYGGHLIGIPDFLQAIVSAQQTQTSTETQLLNKFIYDKDLFKVTDEMVINQVELPFKTEKSVSGIFDPNRTDLIYREDSTAEFQQGQLIGVTATNGSLTLTSQQPGNRVTTLDLSRLGTADRTKISWDAMAGSLVDEPFNAMNPRWINLYANTPGLTTFILNEPTATDGRCLRVSGGMGWFYWNGLIPYQPDRLYVIKARFRQAVDPTVGGPNCYLGVEGIAADGVTLVNTVSSNTHSSQFYYGAGGTALTATGGWQSFIGYIGGYSSSITNGPKLNPDSPGPVLNSVAYIRPMFIVNYADGNGTADIDYVVLEYPGDVTVETNLSLSGGSSWVGWQPTVNGGNIPGITQGLNLNNARLQVRQSLSTDIQGLPRLNNFNLTVEGARVPTPTIGSLFHVLPIDAGPLPKIQMATSTDGITFSPWTTIQPSATITVPYPGYVKLKSTTRIQYFNSKMPYDETGVVCDGVVVS</sequence>